<reference evidence="4 5" key="1">
    <citation type="journal article" date="2012" name="J. Bacteriol.">
        <title>Genome Sequence of n-Alkane-Degrading Hydrocarboniphaga effusa Strain AP103T (ATCC BAA-332T).</title>
        <authorList>
            <person name="Chang H.K."/>
            <person name="Zylstra G.J."/>
            <person name="Chae J.C."/>
        </authorList>
    </citation>
    <scope>NUCLEOTIDE SEQUENCE [LARGE SCALE GENOMIC DNA]</scope>
    <source>
        <strain evidence="4 5">AP103</strain>
    </source>
</reference>
<feature type="region of interest" description="Disordered" evidence="2">
    <location>
        <begin position="65"/>
        <end position="85"/>
    </location>
</feature>
<feature type="region of interest" description="Disordered" evidence="2">
    <location>
        <begin position="1"/>
        <end position="27"/>
    </location>
</feature>
<dbReference type="RefSeq" id="WP_007184962.1">
    <property type="nucleotide sequence ID" value="NZ_AKGD01000001.1"/>
</dbReference>
<feature type="domain" description="CsbD-like" evidence="3">
    <location>
        <begin position="13"/>
        <end position="71"/>
    </location>
</feature>
<evidence type="ECO:0000313" key="4">
    <source>
        <dbReference type="EMBL" id="EIT71876.1"/>
    </source>
</evidence>
<dbReference type="SUPFAM" id="SSF69047">
    <property type="entry name" value="Hypothetical protein YjbJ"/>
    <property type="match status" value="1"/>
</dbReference>
<evidence type="ECO:0000256" key="2">
    <source>
        <dbReference type="SAM" id="MobiDB-lite"/>
    </source>
</evidence>
<sequence length="85" mass="9305">MSNYEARGEAKADKAEGRSKEFAGKVKEKVGDLIGDDEMASRGTVRRADGKKDRLKGEIKDKVEDAKDTAKAGVEAVKDKLSKRH</sequence>
<comment type="caution">
    <text evidence="4">The sequence shown here is derived from an EMBL/GenBank/DDBJ whole genome shotgun (WGS) entry which is preliminary data.</text>
</comment>
<organism evidence="4 5">
    <name type="scientific">Hydrocarboniphaga effusa AP103</name>
    <dbReference type="NCBI Taxonomy" id="1172194"/>
    <lineage>
        <taxon>Bacteria</taxon>
        <taxon>Pseudomonadati</taxon>
        <taxon>Pseudomonadota</taxon>
        <taxon>Gammaproteobacteria</taxon>
        <taxon>Nevskiales</taxon>
        <taxon>Nevskiaceae</taxon>
        <taxon>Hydrocarboniphaga</taxon>
    </lineage>
</organism>
<dbReference type="Gene3D" id="1.10.1470.10">
    <property type="entry name" value="YjbJ"/>
    <property type="match status" value="1"/>
</dbReference>
<proteinExistence type="inferred from homology"/>
<gene>
    <name evidence="4" type="ORF">WQQ_20130</name>
</gene>
<evidence type="ECO:0000313" key="5">
    <source>
        <dbReference type="Proteomes" id="UP000003704"/>
    </source>
</evidence>
<dbReference type="STRING" id="1172194.WQQ_20130"/>
<accession>I8I5Q7</accession>
<dbReference type="AlphaFoldDB" id="I8I5Q7"/>
<name>I8I5Q7_9GAMM</name>
<protein>
    <recommendedName>
        <fullName evidence="3">CsbD-like domain-containing protein</fullName>
    </recommendedName>
</protein>
<dbReference type="InterPro" id="IPR008462">
    <property type="entry name" value="CsbD"/>
</dbReference>
<dbReference type="EMBL" id="AKGD01000001">
    <property type="protein sequence ID" value="EIT71876.1"/>
    <property type="molecule type" value="Genomic_DNA"/>
</dbReference>
<keyword evidence="5" id="KW-1185">Reference proteome</keyword>
<dbReference type="Pfam" id="PF05532">
    <property type="entry name" value="CsbD"/>
    <property type="match status" value="1"/>
</dbReference>
<dbReference type="Proteomes" id="UP000003704">
    <property type="component" value="Unassembled WGS sequence"/>
</dbReference>
<comment type="similarity">
    <text evidence="1">Belongs to the UPF0337 (CsbD) family.</text>
</comment>
<dbReference type="OrthoDB" id="7068274at2"/>
<evidence type="ECO:0000256" key="1">
    <source>
        <dbReference type="ARBA" id="ARBA00009129"/>
    </source>
</evidence>
<evidence type="ECO:0000259" key="3">
    <source>
        <dbReference type="Pfam" id="PF05532"/>
    </source>
</evidence>
<dbReference type="InterPro" id="IPR036629">
    <property type="entry name" value="YjbJ_sf"/>
</dbReference>